<dbReference type="PROSITE" id="PS51318">
    <property type="entry name" value="TAT"/>
    <property type="match status" value="1"/>
</dbReference>
<proteinExistence type="inferred from homology"/>
<dbReference type="InterPro" id="IPR050984">
    <property type="entry name" value="Gfo/Idh/MocA_domain"/>
</dbReference>
<evidence type="ECO:0000256" key="2">
    <source>
        <dbReference type="ARBA" id="ARBA00023002"/>
    </source>
</evidence>
<feature type="domain" description="Gfo/Idh/MocA-like oxidoreductase N-terminal" evidence="3">
    <location>
        <begin position="36"/>
        <end position="159"/>
    </location>
</feature>
<dbReference type="Proteomes" id="UP000253083">
    <property type="component" value="Unassembled WGS sequence"/>
</dbReference>
<evidence type="ECO:0000256" key="1">
    <source>
        <dbReference type="ARBA" id="ARBA00010928"/>
    </source>
</evidence>
<evidence type="ECO:0000259" key="4">
    <source>
        <dbReference type="Pfam" id="PF22725"/>
    </source>
</evidence>
<dbReference type="InterPro" id="IPR055170">
    <property type="entry name" value="GFO_IDH_MocA-like_dom"/>
</dbReference>
<dbReference type="InterPro" id="IPR000683">
    <property type="entry name" value="Gfo/Idh/MocA-like_OxRdtase_N"/>
</dbReference>
<accession>A0A395JS87</accession>
<dbReference type="OrthoDB" id="9774191at2"/>
<dbReference type="Pfam" id="PF22725">
    <property type="entry name" value="GFO_IDH_MocA_C3"/>
    <property type="match status" value="1"/>
</dbReference>
<keyword evidence="6" id="KW-1185">Reference proteome</keyword>
<gene>
    <name evidence="5" type="ORF">DFR28_101587</name>
</gene>
<keyword evidence="2" id="KW-0560">Oxidoreductase</keyword>
<dbReference type="FunCoup" id="A0A395JS87">
    <property type="interactions" value="113"/>
</dbReference>
<reference evidence="5 6" key="1">
    <citation type="submission" date="2018-06" db="EMBL/GenBank/DDBJ databases">
        <title>Genomic Encyclopedia of Type Strains, Phase IV (KMG-IV): sequencing the most valuable type-strain genomes for metagenomic binning, comparative biology and taxonomic classification.</title>
        <authorList>
            <person name="Goeker M."/>
        </authorList>
    </citation>
    <scope>NUCLEOTIDE SEQUENCE [LARGE SCALE GENOMIC DNA]</scope>
    <source>
        <strain evidence="5 6">DSM 24032</strain>
    </source>
</reference>
<dbReference type="InParanoid" id="A0A395JS87"/>
<dbReference type="InterPro" id="IPR006311">
    <property type="entry name" value="TAT_signal"/>
</dbReference>
<comment type="caution">
    <text evidence="5">The sequence shown here is derived from an EMBL/GenBank/DDBJ whole genome shotgun (WGS) entry which is preliminary data.</text>
</comment>
<sequence>MSFNRRRFLSWAGSASLLANTQTLWANAPAPRRKLGVALVGLGSYSQGQLAPALQLTSHCELRGIVTGSPDKIPRWQQQYGIKDSNVYSYETMHEIANNPDIDVVYVVVPTSLHKKYTLIAANAGKHVWCEKPMALTADDCQIMIDTCARNKVQLAIGYRLQHEPNTRTLMQYAKQRPFGAIKQVVARAGYKGGAPSADDWRIQKAMGGGAMYDMGVYPLNAARYTTGEEPIAVTARHKIYRPKTFSEVDEATFFELEFPSGARAECATSVYESMNTLRADCENGWYKLEPFQSYSGVRGETSDGTQLVKTVEHQQARQMDDDALAIINQVEPLVPGIEGQKDIRIVEAIFESAKNQSRRVLI</sequence>
<comment type="similarity">
    <text evidence="1">Belongs to the Gfo/Idh/MocA family.</text>
</comment>
<dbReference type="SUPFAM" id="SSF51735">
    <property type="entry name" value="NAD(P)-binding Rossmann-fold domains"/>
    <property type="match status" value="1"/>
</dbReference>
<dbReference type="PANTHER" id="PTHR22604">
    <property type="entry name" value="OXIDOREDUCTASES"/>
    <property type="match status" value="1"/>
</dbReference>
<dbReference type="Gene3D" id="3.30.360.10">
    <property type="entry name" value="Dihydrodipicolinate Reductase, domain 2"/>
    <property type="match status" value="1"/>
</dbReference>
<feature type="domain" description="GFO/IDH/MocA-like oxidoreductase" evidence="4">
    <location>
        <begin position="169"/>
        <end position="286"/>
    </location>
</feature>
<dbReference type="GO" id="GO:0000166">
    <property type="term" value="F:nucleotide binding"/>
    <property type="evidence" value="ECO:0007669"/>
    <property type="project" value="InterPro"/>
</dbReference>
<dbReference type="Pfam" id="PF01408">
    <property type="entry name" value="GFO_IDH_MocA"/>
    <property type="match status" value="1"/>
</dbReference>
<evidence type="ECO:0000259" key="3">
    <source>
        <dbReference type="Pfam" id="PF01408"/>
    </source>
</evidence>
<dbReference type="PRINTS" id="PR01775">
    <property type="entry name" value="GLFROXRDTASE"/>
</dbReference>
<dbReference type="RefSeq" id="WP_113952793.1">
    <property type="nucleotide sequence ID" value="NZ_QNRT01000001.1"/>
</dbReference>
<dbReference type="PANTHER" id="PTHR22604:SF105">
    <property type="entry name" value="TRANS-1,2-DIHYDROBENZENE-1,2-DIOL DEHYDROGENASE"/>
    <property type="match status" value="1"/>
</dbReference>
<dbReference type="InterPro" id="IPR036291">
    <property type="entry name" value="NAD(P)-bd_dom_sf"/>
</dbReference>
<dbReference type="Gene3D" id="3.40.50.720">
    <property type="entry name" value="NAD(P)-binding Rossmann-like Domain"/>
    <property type="match status" value="1"/>
</dbReference>
<dbReference type="SUPFAM" id="SSF55347">
    <property type="entry name" value="Glyceraldehyde-3-phosphate dehydrogenase-like, C-terminal domain"/>
    <property type="match status" value="1"/>
</dbReference>
<dbReference type="EMBL" id="QNRT01000001">
    <property type="protein sequence ID" value="RBP53202.1"/>
    <property type="molecule type" value="Genomic_DNA"/>
</dbReference>
<dbReference type="GO" id="GO:0016491">
    <property type="term" value="F:oxidoreductase activity"/>
    <property type="evidence" value="ECO:0007669"/>
    <property type="project" value="UniProtKB-KW"/>
</dbReference>
<evidence type="ECO:0000313" key="5">
    <source>
        <dbReference type="EMBL" id="RBP53202.1"/>
    </source>
</evidence>
<protein>
    <submittedName>
        <fullName evidence="5">Glucose-fructose oxidoreductase</fullName>
    </submittedName>
</protein>
<name>A0A395JS87_9GAMM</name>
<organism evidence="5 6">
    <name type="scientific">Arenicella xantha</name>
    <dbReference type="NCBI Taxonomy" id="644221"/>
    <lineage>
        <taxon>Bacteria</taxon>
        <taxon>Pseudomonadati</taxon>
        <taxon>Pseudomonadota</taxon>
        <taxon>Gammaproteobacteria</taxon>
        <taxon>Arenicellales</taxon>
        <taxon>Arenicellaceae</taxon>
        <taxon>Arenicella</taxon>
    </lineage>
</organism>
<dbReference type="InterPro" id="IPR008354">
    <property type="entry name" value="Glc-Fru_OxRdtase_bac"/>
</dbReference>
<dbReference type="AlphaFoldDB" id="A0A395JS87"/>
<evidence type="ECO:0000313" key="6">
    <source>
        <dbReference type="Proteomes" id="UP000253083"/>
    </source>
</evidence>